<dbReference type="KEGG" id="malk:MalAC0309_0434"/>
<reference evidence="2 3" key="2">
    <citation type="submission" date="2016-01" db="EMBL/GenBank/DDBJ databases">
        <title>Microcella alkaliphila JAM AC0309 whole genome shotgun sequence.</title>
        <authorList>
            <person name="Kurata A."/>
            <person name="Hirose Y."/>
            <person name="Kishimoto N."/>
            <person name="Kobayashi T."/>
        </authorList>
    </citation>
    <scope>NUCLEOTIDE SEQUENCE [LARGE SCALE GENOMIC DNA]</scope>
    <source>
        <strain evidence="2 3">JAM AC0309</strain>
    </source>
</reference>
<dbReference type="Proteomes" id="UP000218965">
    <property type="component" value="Chromosome"/>
</dbReference>
<evidence type="ECO:0000313" key="3">
    <source>
        <dbReference type="Proteomes" id="UP000218965"/>
    </source>
</evidence>
<dbReference type="AlphaFoldDB" id="A0A0U4WTU5"/>
<evidence type="ECO:0000313" key="2">
    <source>
        <dbReference type="EMBL" id="BAU31306.1"/>
    </source>
</evidence>
<dbReference type="EMBL" id="AP017315">
    <property type="protein sequence ID" value="BAU31306.1"/>
    <property type="molecule type" value="Genomic_DNA"/>
</dbReference>
<evidence type="ECO:0000256" key="1">
    <source>
        <dbReference type="SAM" id="Phobius"/>
    </source>
</evidence>
<sequence>MTRPLTNWHTRTTRDRTTGQRAADILRNGMGSWPFVFSFLGLMVVWAYLQGAILLIAAKRQDAISASLAQHDYDTNVAAEREIQELIEINRRQLELLERLVAERDGGTRQNVSGDGVDA</sequence>
<name>A0A0U4WTU5_9MICO</name>
<dbReference type="RefSeq" id="WP_096420427.1">
    <property type="nucleotide sequence ID" value="NZ_AP017315.1"/>
</dbReference>
<keyword evidence="1" id="KW-0812">Transmembrane</keyword>
<keyword evidence="1" id="KW-1133">Transmembrane helix</keyword>
<evidence type="ECO:0008006" key="4">
    <source>
        <dbReference type="Google" id="ProtNLM"/>
    </source>
</evidence>
<keyword evidence="1" id="KW-0472">Membrane</keyword>
<organism evidence="2 3">
    <name type="scientific">Microcella alkaliphila</name>
    <dbReference type="NCBI Taxonomy" id="279828"/>
    <lineage>
        <taxon>Bacteria</taxon>
        <taxon>Bacillati</taxon>
        <taxon>Actinomycetota</taxon>
        <taxon>Actinomycetes</taxon>
        <taxon>Micrococcales</taxon>
        <taxon>Microbacteriaceae</taxon>
        <taxon>Microcella</taxon>
    </lineage>
</organism>
<accession>A0A0U4WTU5</accession>
<reference evidence="3" key="1">
    <citation type="submission" date="2015-12" db="EMBL/GenBank/DDBJ databases">
        <authorList>
            <person name="Shamseldin A."/>
            <person name="Moawad H."/>
            <person name="Abd El-Rahim W.M."/>
            <person name="Sadowsky M.J."/>
        </authorList>
    </citation>
    <scope>NUCLEOTIDE SEQUENCE [LARGE SCALE GENOMIC DNA]</scope>
    <source>
        <strain evidence="3">JAM AC0309</strain>
    </source>
</reference>
<protein>
    <recommendedName>
        <fullName evidence="4">DUF1003 domain-containing protein</fullName>
    </recommendedName>
</protein>
<dbReference type="OrthoDB" id="9795736at2"/>
<feature type="transmembrane region" description="Helical" evidence="1">
    <location>
        <begin position="35"/>
        <end position="58"/>
    </location>
</feature>
<proteinExistence type="predicted"/>
<gene>
    <name evidence="2" type="ORF">MalAC0309_0434</name>
</gene>